<evidence type="ECO:0000313" key="1">
    <source>
        <dbReference type="EMBL" id="KAI4471402.1"/>
    </source>
</evidence>
<reference evidence="1" key="1">
    <citation type="submission" date="2022-04" db="EMBL/GenBank/DDBJ databases">
        <title>Chromosome-scale genome assembly of Holotrichia oblita Faldermann.</title>
        <authorList>
            <person name="Rongchong L."/>
        </authorList>
    </citation>
    <scope>NUCLEOTIDE SEQUENCE</scope>
    <source>
        <strain evidence="1">81SQS9</strain>
    </source>
</reference>
<dbReference type="EMBL" id="CM043015">
    <property type="protein sequence ID" value="KAI4471402.1"/>
    <property type="molecule type" value="Genomic_DNA"/>
</dbReference>
<dbReference type="Proteomes" id="UP001056778">
    <property type="component" value="Chromosome 1"/>
</dbReference>
<evidence type="ECO:0000313" key="2">
    <source>
        <dbReference type="Proteomes" id="UP001056778"/>
    </source>
</evidence>
<name>A0ACB9TXC5_HOLOL</name>
<organism evidence="1 2">
    <name type="scientific">Holotrichia oblita</name>
    <name type="common">Chafer beetle</name>
    <dbReference type="NCBI Taxonomy" id="644536"/>
    <lineage>
        <taxon>Eukaryota</taxon>
        <taxon>Metazoa</taxon>
        <taxon>Ecdysozoa</taxon>
        <taxon>Arthropoda</taxon>
        <taxon>Hexapoda</taxon>
        <taxon>Insecta</taxon>
        <taxon>Pterygota</taxon>
        <taxon>Neoptera</taxon>
        <taxon>Endopterygota</taxon>
        <taxon>Coleoptera</taxon>
        <taxon>Polyphaga</taxon>
        <taxon>Scarabaeiformia</taxon>
        <taxon>Scarabaeidae</taxon>
        <taxon>Melolonthinae</taxon>
        <taxon>Holotrichia</taxon>
    </lineage>
</organism>
<protein>
    <submittedName>
        <fullName evidence="1">Coatomer subunit delta</fullName>
    </submittedName>
</protein>
<proteinExistence type="predicted"/>
<keyword evidence="2" id="KW-1185">Reference proteome</keyword>
<comment type="caution">
    <text evidence="1">The sequence shown here is derived from an EMBL/GenBank/DDBJ whole genome shotgun (WGS) entry which is preliminary data.</text>
</comment>
<accession>A0ACB9TXC5</accession>
<sequence>MVLIAAAVCTKAGKTIVSRQFVEMTKARIEGLLAAFPKLIPAGTQHTFVETDSVRYVYQPMERLYMLLITTRASNILEDLETLRLFARVIPEYCRSLEESEIAENAFNLIFAFDEIIALGGKPSFGSSGGFGNSTGYTPVPIVGDVANITNDVKPPPSYTVSKPTPTSTRAMKLGGKSRDVESFVDQLKSEGENVISSVANNVEQSGHKAPAIKQDIDGVHLRLEEKMIIKMGRDGGVQLFELLGLITLHIGNEKWGRIRVQLENQDVRGVQLQTHPNVDKELFKMKSQIGLKHPTKPFPLNTDVGVLKWRLQATDENLVPLLINIWPSEAGDDSCDVNIEYELAHPDLELSDVNIYIPLPIGCNPIVAECDGHYTHEARRNQLIWSLPIIDSTNKTGSLEFSAPKSIPNDFFPVTINFTSKSSFAKIKITDVLFVDDDSPVKHSVETVLFPDKYEIV</sequence>
<gene>
    <name evidence="1" type="ORF">MML48_1g04384</name>
</gene>